<sequence length="117" mass="13592">MQFFSSNAIGKDFVSQPPRPKSTIGTLFGLAAAKIYDFRDVYFWLPFNVRFRMRRELFRCDECYKLHPIESKKGVLLQPIRPTIFSGEVYAPQGSPMQINLINSTCRKCWNKIAGMY</sequence>
<dbReference type="WBParaSite" id="PDA_v2.g13984.t1">
    <property type="protein sequence ID" value="PDA_v2.g13984.t1"/>
    <property type="gene ID" value="PDA_v2.g13984"/>
</dbReference>
<organism evidence="1 2">
    <name type="scientific">Panagrolaimus davidi</name>
    <dbReference type="NCBI Taxonomy" id="227884"/>
    <lineage>
        <taxon>Eukaryota</taxon>
        <taxon>Metazoa</taxon>
        <taxon>Ecdysozoa</taxon>
        <taxon>Nematoda</taxon>
        <taxon>Chromadorea</taxon>
        <taxon>Rhabditida</taxon>
        <taxon>Tylenchina</taxon>
        <taxon>Panagrolaimomorpha</taxon>
        <taxon>Panagrolaimoidea</taxon>
        <taxon>Panagrolaimidae</taxon>
        <taxon>Panagrolaimus</taxon>
    </lineage>
</organism>
<proteinExistence type="predicted"/>
<reference evidence="2" key="1">
    <citation type="submission" date="2022-11" db="UniProtKB">
        <authorList>
            <consortium name="WormBaseParasite"/>
        </authorList>
    </citation>
    <scope>IDENTIFICATION</scope>
</reference>
<dbReference type="AlphaFoldDB" id="A0A914P7M1"/>
<accession>A0A914P7M1</accession>
<evidence type="ECO:0000313" key="2">
    <source>
        <dbReference type="WBParaSite" id="PDA_v2.g13984.t1"/>
    </source>
</evidence>
<dbReference type="Proteomes" id="UP000887578">
    <property type="component" value="Unplaced"/>
</dbReference>
<evidence type="ECO:0000313" key="1">
    <source>
        <dbReference type="Proteomes" id="UP000887578"/>
    </source>
</evidence>
<name>A0A914P7M1_9BILA</name>
<keyword evidence="1" id="KW-1185">Reference proteome</keyword>
<protein>
    <submittedName>
        <fullName evidence="2">Uncharacterized protein</fullName>
    </submittedName>
</protein>